<evidence type="ECO:0000313" key="6">
    <source>
        <dbReference type="EMBL" id="PGG99030.1"/>
    </source>
</evidence>
<dbReference type="InterPro" id="IPR052210">
    <property type="entry name" value="LysM1-like"/>
</dbReference>
<name>A0A2B7WRB0_POLH7</name>
<dbReference type="STRING" id="1447883.A0A2B7WRB0"/>
<comment type="caution">
    <text evidence="6">The sequence shown here is derived from an EMBL/GenBank/DDBJ whole genome shotgun (WGS) entry which is preliminary data.</text>
</comment>
<dbReference type="PROSITE" id="PS51782">
    <property type="entry name" value="LYSM"/>
    <property type="match status" value="1"/>
</dbReference>
<gene>
    <name evidence="6" type="ORF">AJ80_09420</name>
</gene>
<dbReference type="InterPro" id="IPR018392">
    <property type="entry name" value="LysM"/>
</dbReference>
<feature type="domain" description="LysM" evidence="5">
    <location>
        <begin position="114"/>
        <end position="160"/>
    </location>
</feature>
<feature type="signal peptide" evidence="4">
    <location>
        <begin position="1"/>
        <end position="20"/>
    </location>
</feature>
<keyword evidence="4" id="KW-0732">Signal</keyword>
<dbReference type="Proteomes" id="UP000224634">
    <property type="component" value="Unassembled WGS sequence"/>
</dbReference>
<accession>A0A2B7WRB0</accession>
<evidence type="ECO:0000256" key="1">
    <source>
        <dbReference type="ARBA" id="ARBA00022669"/>
    </source>
</evidence>
<dbReference type="CDD" id="cd00118">
    <property type="entry name" value="LysM"/>
    <property type="match status" value="2"/>
</dbReference>
<evidence type="ECO:0000256" key="4">
    <source>
        <dbReference type="SAM" id="SignalP"/>
    </source>
</evidence>
<feature type="compositionally biased region" description="Low complexity" evidence="3">
    <location>
        <begin position="177"/>
        <end position="192"/>
    </location>
</feature>
<feature type="region of interest" description="Disordered" evidence="3">
    <location>
        <begin position="164"/>
        <end position="226"/>
    </location>
</feature>
<evidence type="ECO:0000256" key="2">
    <source>
        <dbReference type="ARBA" id="ARBA00023026"/>
    </source>
</evidence>
<dbReference type="SUPFAM" id="SSF54106">
    <property type="entry name" value="LysM domain"/>
    <property type="match status" value="1"/>
</dbReference>
<keyword evidence="7" id="KW-1185">Reference proteome</keyword>
<dbReference type="InterPro" id="IPR036779">
    <property type="entry name" value="LysM_dom_sf"/>
</dbReference>
<feature type="compositionally biased region" description="Basic and acidic residues" evidence="3">
    <location>
        <begin position="216"/>
        <end position="226"/>
    </location>
</feature>
<feature type="chain" id="PRO_5012360658" description="LysM domain-containing protein" evidence="4">
    <location>
        <begin position="21"/>
        <end position="226"/>
    </location>
</feature>
<dbReference type="Gene3D" id="3.10.350.10">
    <property type="entry name" value="LysM domain"/>
    <property type="match status" value="2"/>
</dbReference>
<reference evidence="6 7" key="1">
    <citation type="submission" date="2017-10" db="EMBL/GenBank/DDBJ databases">
        <title>Comparative genomics in systemic dimorphic fungi from Ajellomycetaceae.</title>
        <authorList>
            <person name="Munoz J.F."/>
            <person name="Mcewen J.G."/>
            <person name="Clay O.K."/>
            <person name="Cuomo C.A."/>
        </authorList>
    </citation>
    <scope>NUCLEOTIDE SEQUENCE [LARGE SCALE GENOMIC DNA]</scope>
    <source>
        <strain evidence="6 7">UAMH7299</strain>
    </source>
</reference>
<sequence>MPSIITRSLLATLAVAGAIAFQPPVAVPSGIVSSCTKFAMAKEGDDCDTFAKANGITNQDVKSWNPNLGAECYTLEKDGWYCVAAGAPSGGSKQAGRRDSSKQHQVGMVEGCKELVTAKKGDTCFKYTETYKISLADFIKWNPGVGPECKDFWAGYEYCVSASGSGPGPSATPQPSTPQKANTAAPASPANTERLQKPPTGEGTLAAIGPTLTTSGEEKKPEKTDK</sequence>
<dbReference type="PANTHER" id="PTHR34997">
    <property type="entry name" value="AM15"/>
    <property type="match status" value="1"/>
</dbReference>
<dbReference type="AlphaFoldDB" id="A0A2B7WRB0"/>
<keyword evidence="1" id="KW-0147">Chitin-binding</keyword>
<dbReference type="OrthoDB" id="5985073at2759"/>
<protein>
    <recommendedName>
        <fullName evidence="5">LysM domain-containing protein</fullName>
    </recommendedName>
</protein>
<dbReference type="GO" id="GO:0008061">
    <property type="term" value="F:chitin binding"/>
    <property type="evidence" value="ECO:0007669"/>
    <property type="project" value="UniProtKB-KW"/>
</dbReference>
<dbReference type="PANTHER" id="PTHR34997:SF1">
    <property type="entry name" value="PEPTIDOGLYCAN-BINDING LYSIN DOMAIN"/>
    <property type="match status" value="1"/>
</dbReference>
<proteinExistence type="predicted"/>
<evidence type="ECO:0000259" key="5">
    <source>
        <dbReference type="PROSITE" id="PS51782"/>
    </source>
</evidence>
<dbReference type="Pfam" id="PF01476">
    <property type="entry name" value="LysM"/>
    <property type="match status" value="2"/>
</dbReference>
<evidence type="ECO:0000256" key="3">
    <source>
        <dbReference type="SAM" id="MobiDB-lite"/>
    </source>
</evidence>
<organism evidence="6 7">
    <name type="scientific">Polytolypa hystricis (strain UAMH7299)</name>
    <dbReference type="NCBI Taxonomy" id="1447883"/>
    <lineage>
        <taxon>Eukaryota</taxon>
        <taxon>Fungi</taxon>
        <taxon>Dikarya</taxon>
        <taxon>Ascomycota</taxon>
        <taxon>Pezizomycotina</taxon>
        <taxon>Eurotiomycetes</taxon>
        <taxon>Eurotiomycetidae</taxon>
        <taxon>Onygenales</taxon>
        <taxon>Onygenales incertae sedis</taxon>
        <taxon>Polytolypa</taxon>
    </lineage>
</organism>
<dbReference type="EMBL" id="PDNA01000279">
    <property type="protein sequence ID" value="PGG99030.1"/>
    <property type="molecule type" value="Genomic_DNA"/>
</dbReference>
<evidence type="ECO:0000313" key="7">
    <source>
        <dbReference type="Proteomes" id="UP000224634"/>
    </source>
</evidence>
<keyword evidence="2" id="KW-0843">Virulence</keyword>
<dbReference type="PROSITE" id="PS51257">
    <property type="entry name" value="PROKAR_LIPOPROTEIN"/>
    <property type="match status" value="1"/>
</dbReference>